<evidence type="ECO:0000259" key="1">
    <source>
        <dbReference type="Pfam" id="PF03551"/>
    </source>
</evidence>
<dbReference type="RefSeq" id="WP_160422641.1">
    <property type="nucleotide sequence ID" value="NZ_WSTA01000004.1"/>
</dbReference>
<gene>
    <name evidence="2" type="ORF">GB864_01805</name>
</gene>
<dbReference type="SUPFAM" id="SSF46785">
    <property type="entry name" value="Winged helix' DNA-binding domain"/>
    <property type="match status" value="1"/>
</dbReference>
<dbReference type="Proteomes" id="UP000438182">
    <property type="component" value="Unassembled WGS sequence"/>
</dbReference>
<dbReference type="EMBL" id="WSTA01000004">
    <property type="protein sequence ID" value="MWB97301.1"/>
    <property type="molecule type" value="Genomic_DNA"/>
</dbReference>
<organism evidence="2 3">
    <name type="scientific">Agromyces seonyuensis</name>
    <dbReference type="NCBI Taxonomy" id="2662446"/>
    <lineage>
        <taxon>Bacteria</taxon>
        <taxon>Bacillati</taxon>
        <taxon>Actinomycetota</taxon>
        <taxon>Actinomycetes</taxon>
        <taxon>Micrococcales</taxon>
        <taxon>Microbacteriaceae</taxon>
        <taxon>Agromyces</taxon>
    </lineage>
</organism>
<dbReference type="Gene3D" id="1.10.10.10">
    <property type="entry name" value="Winged helix-like DNA-binding domain superfamily/Winged helix DNA-binding domain"/>
    <property type="match status" value="1"/>
</dbReference>
<name>A0A6I4NT42_9MICO</name>
<dbReference type="PANTHER" id="PTHR43252:SF2">
    <property type="entry name" value="TRANSCRIPTION REGULATOR, PADR-LIKE FAMILY"/>
    <property type="match status" value="1"/>
</dbReference>
<dbReference type="InterPro" id="IPR036390">
    <property type="entry name" value="WH_DNA-bd_sf"/>
</dbReference>
<accession>A0A6I4NT42</accession>
<dbReference type="AlphaFoldDB" id="A0A6I4NT42"/>
<dbReference type="InterPro" id="IPR005149">
    <property type="entry name" value="Tscrpt_reg_PadR_N"/>
</dbReference>
<evidence type="ECO:0000313" key="3">
    <source>
        <dbReference type="Proteomes" id="UP000438182"/>
    </source>
</evidence>
<protein>
    <submittedName>
        <fullName evidence="2">PadR family transcriptional regulator</fullName>
    </submittedName>
</protein>
<feature type="domain" description="Transcription regulator PadR N-terminal" evidence="1">
    <location>
        <begin position="12"/>
        <end position="86"/>
    </location>
</feature>
<keyword evidence="3" id="KW-1185">Reference proteome</keyword>
<dbReference type="Pfam" id="PF03551">
    <property type="entry name" value="PadR"/>
    <property type="match status" value="1"/>
</dbReference>
<proteinExistence type="predicted"/>
<dbReference type="PANTHER" id="PTHR43252">
    <property type="entry name" value="TRANSCRIPTIONAL REGULATOR YQJI"/>
    <property type="match status" value="1"/>
</dbReference>
<dbReference type="InterPro" id="IPR036388">
    <property type="entry name" value="WH-like_DNA-bd_sf"/>
</dbReference>
<evidence type="ECO:0000313" key="2">
    <source>
        <dbReference type="EMBL" id="MWB97301.1"/>
    </source>
</evidence>
<comment type="caution">
    <text evidence="2">The sequence shown here is derived from an EMBL/GenBank/DDBJ whole genome shotgun (WGS) entry which is preliminary data.</text>
</comment>
<reference evidence="2 3" key="1">
    <citation type="submission" date="2019-12" db="EMBL/GenBank/DDBJ databases">
        <authorList>
            <person name="Kim Y.S."/>
        </authorList>
    </citation>
    <scope>NUCLEOTIDE SEQUENCE [LARGE SCALE GENOMIC DNA]</scope>
    <source>
        <strain evidence="2 3">MMS17-SY077</strain>
    </source>
</reference>
<sequence>MKPLAPLGVAALGLLVERDQHPYEMFQTMLHRREDRVVKVSAGTLYRTVERLEADGLIAAAGVERAGNRPERTVYAITDDGREALRRAVARMLGRVADEYPEFVLAISEISHLPPGDAVVLLEQRRDELEAQLELFSGVIELTAAKGVPRPYLLDLPYLVAMRRAELEWLDATIAELRDGRLDWPAARPARPQPSPGEAP</sequence>